<dbReference type="InterPro" id="IPR000683">
    <property type="entry name" value="Gfo/Idh/MocA-like_OxRdtase_N"/>
</dbReference>
<feature type="region of interest" description="Disordered" evidence="2">
    <location>
        <begin position="504"/>
        <end position="537"/>
    </location>
</feature>
<dbReference type="InterPro" id="IPR050463">
    <property type="entry name" value="Gfo/Idh/MocA_oxidrdct_glycsds"/>
</dbReference>
<organism evidence="5 6">
    <name type="scientific">Termitidicoccus mucosus</name>
    <dbReference type="NCBI Taxonomy" id="1184151"/>
    <lineage>
        <taxon>Bacteria</taxon>
        <taxon>Pseudomonadati</taxon>
        <taxon>Verrucomicrobiota</taxon>
        <taxon>Opitutia</taxon>
        <taxon>Opitutales</taxon>
        <taxon>Opitutaceae</taxon>
        <taxon>Termitidicoccus</taxon>
    </lineage>
</organism>
<dbReference type="PANTHER" id="PTHR43818:SF11">
    <property type="entry name" value="BCDNA.GH03377"/>
    <property type="match status" value="1"/>
</dbReference>
<evidence type="ECO:0000256" key="2">
    <source>
        <dbReference type="SAM" id="MobiDB-lite"/>
    </source>
</evidence>
<dbReference type="InterPro" id="IPR036291">
    <property type="entry name" value="NAD(P)-bd_dom_sf"/>
</dbReference>
<proteinExistence type="predicted"/>
<dbReference type="Pfam" id="PF01408">
    <property type="entry name" value="GFO_IDH_MocA"/>
    <property type="match status" value="1"/>
</dbReference>
<feature type="domain" description="Gfo/Idh/MocA-like oxidoreductase N-terminal" evidence="3">
    <location>
        <begin position="61"/>
        <end position="201"/>
    </location>
</feature>
<dbReference type="PANTHER" id="PTHR43818">
    <property type="entry name" value="BCDNA.GH03377"/>
    <property type="match status" value="1"/>
</dbReference>
<feature type="domain" description="Gfo/Idh/MocA-like oxidoreductase C-terminal" evidence="4">
    <location>
        <begin position="215"/>
        <end position="488"/>
    </location>
</feature>
<accession>A0A178ICK4</accession>
<evidence type="ECO:0000313" key="5">
    <source>
        <dbReference type="EMBL" id="OAM87754.1"/>
    </source>
</evidence>
<dbReference type="SUPFAM" id="SSF55347">
    <property type="entry name" value="Glyceraldehyde-3-phosphate dehydrogenase-like, C-terminal domain"/>
    <property type="match status" value="1"/>
</dbReference>
<protein>
    <submittedName>
        <fullName evidence="5">Oxidoreductase</fullName>
    </submittedName>
</protein>
<evidence type="ECO:0000259" key="4">
    <source>
        <dbReference type="Pfam" id="PF02894"/>
    </source>
</evidence>
<evidence type="ECO:0000256" key="1">
    <source>
        <dbReference type="ARBA" id="ARBA00023002"/>
    </source>
</evidence>
<dbReference type="Proteomes" id="UP000078486">
    <property type="component" value="Unassembled WGS sequence"/>
</dbReference>
<dbReference type="InterPro" id="IPR006311">
    <property type="entry name" value="TAT_signal"/>
</dbReference>
<dbReference type="Gene3D" id="3.30.360.10">
    <property type="entry name" value="Dihydrodipicolinate Reductase, domain 2"/>
    <property type="match status" value="1"/>
</dbReference>
<dbReference type="InterPro" id="IPR004104">
    <property type="entry name" value="Gfo/Idh/MocA-like_OxRdtase_C"/>
</dbReference>
<dbReference type="GO" id="GO:0016491">
    <property type="term" value="F:oxidoreductase activity"/>
    <property type="evidence" value="ECO:0007669"/>
    <property type="project" value="UniProtKB-KW"/>
</dbReference>
<dbReference type="Gene3D" id="3.40.50.720">
    <property type="entry name" value="NAD(P)-binding Rossmann-like Domain"/>
    <property type="match status" value="1"/>
</dbReference>
<dbReference type="GO" id="GO:0000166">
    <property type="term" value="F:nucleotide binding"/>
    <property type="evidence" value="ECO:0007669"/>
    <property type="project" value="InterPro"/>
</dbReference>
<dbReference type="STRING" id="1184151.AW736_21055"/>
<reference evidence="5 6" key="1">
    <citation type="submission" date="2016-01" db="EMBL/GenBank/DDBJ databases">
        <title>High potential of lignocellulose degradation of a new Verrucomicrobia species.</title>
        <authorList>
            <person name="Wang Y."/>
            <person name="Shi Y."/>
            <person name="Qiu Z."/>
            <person name="Liu S."/>
            <person name="Yang H."/>
        </authorList>
    </citation>
    <scope>NUCLEOTIDE SEQUENCE [LARGE SCALE GENOMIC DNA]</scope>
    <source>
        <strain evidence="5 6">TSB47</strain>
    </source>
</reference>
<sequence length="537" mass="58988">MHSPSQNPLDTPPCGVAGIDRRTFVKTASTAAFGLAVGGAGLRAASASADAPAVAAGRRRRYAIVGCGSRHRMYFNAILGNYRQVAELVGVCDMNEGRAKNAQKLAADAGVAIKAYYPSAPNPRTPDFDRIIPEFETMIREAKPDIVIVTTVDAAHDRYLVRAMELGCDTITEKPMTITAEKCQRILDTQKRTGKKVRVTFNYRYSPPRTQVKDILMSGEIGEILSVDFQWLLNTRHGTDYFRRWHSNKKNSGGLMLHKATHHFDLVNWWLSASPVSVTAVGKREFYTPEMIRRMGLSGPHERCMTCPEGKQCGFHIDLAGTPGLRALYLDNESHDGYMRDRCVFRPDIDIEDTMNVVVKYDTGPTLNYTLNAFNAWEGYQIAFNGTQGRLEHSIVEQIYVNGADGDAAQGAIKAGGTKIRVIPLRGEARDHTPWTGTGSHGGGDVVMLDDIFLPNPSADKYQRDSDERGGAASILIGAAANISFKTGETVRIADMVKGFNRPDYPPMPSHTGPVKMPRRLAGNVLDRKRSGSKTPA</sequence>
<dbReference type="OrthoDB" id="9781031at2"/>
<comment type="caution">
    <text evidence="5">The sequence shown here is derived from an EMBL/GenBank/DDBJ whole genome shotgun (WGS) entry which is preliminary data.</text>
</comment>
<dbReference type="SUPFAM" id="SSF51735">
    <property type="entry name" value="NAD(P)-binding Rossmann-fold domains"/>
    <property type="match status" value="1"/>
</dbReference>
<keyword evidence="6" id="KW-1185">Reference proteome</keyword>
<gene>
    <name evidence="5" type="ORF">AW736_21055</name>
</gene>
<dbReference type="AlphaFoldDB" id="A0A178ICK4"/>
<evidence type="ECO:0000259" key="3">
    <source>
        <dbReference type="Pfam" id="PF01408"/>
    </source>
</evidence>
<dbReference type="Pfam" id="PF02894">
    <property type="entry name" value="GFO_IDH_MocA_C"/>
    <property type="match status" value="1"/>
</dbReference>
<keyword evidence="1" id="KW-0560">Oxidoreductase</keyword>
<dbReference type="EMBL" id="LRRQ01000160">
    <property type="protein sequence ID" value="OAM87754.1"/>
    <property type="molecule type" value="Genomic_DNA"/>
</dbReference>
<name>A0A178ICK4_9BACT</name>
<evidence type="ECO:0000313" key="6">
    <source>
        <dbReference type="Proteomes" id="UP000078486"/>
    </source>
</evidence>
<dbReference type="PROSITE" id="PS51318">
    <property type="entry name" value="TAT"/>
    <property type="match status" value="1"/>
</dbReference>